<protein>
    <submittedName>
        <fullName evidence="3">Uncharacterized protein</fullName>
    </submittedName>
</protein>
<dbReference type="Proteomes" id="UP000177625">
    <property type="component" value="Unassembled WGS sequence"/>
</dbReference>
<evidence type="ECO:0000313" key="4">
    <source>
        <dbReference type="Proteomes" id="UP000177625"/>
    </source>
</evidence>
<feature type="compositionally biased region" description="Basic residues" evidence="1">
    <location>
        <begin position="232"/>
        <end position="245"/>
    </location>
</feature>
<dbReference type="AlphaFoldDB" id="A0A1E1MMQ9"/>
<keyword evidence="2" id="KW-0472">Membrane</keyword>
<keyword evidence="4" id="KW-1185">Reference proteome</keyword>
<feature type="compositionally biased region" description="Basic and acidic residues" evidence="1">
    <location>
        <begin position="197"/>
        <end position="210"/>
    </location>
</feature>
<sequence length="245" mass="28342">MAFTLTALIFLGSPVWRVLWFFVLCFLMNAIGLQECHQDRERAINNWLIYFSLSVWKSLWFFVLCFLMNAIGLQECHQERERAINNWLIRHFARLRKHQYRMVEQSGKAAKDIAEVVRICQRLKMQSLLCYPHDHTTECKKDCKLGHGDMLVVFGEDRGELFPPRLERRERKGKAPGDIDDASDGDQQKDGQNTGEAETKVKDSEAKELEGSEIQTSESEDASSRASTSKAKGPHPQKKKPRKKW</sequence>
<organism evidence="3 4">
    <name type="scientific">Rhynchosporium secalis</name>
    <name type="common">Barley scald fungus</name>
    <dbReference type="NCBI Taxonomy" id="38038"/>
    <lineage>
        <taxon>Eukaryota</taxon>
        <taxon>Fungi</taxon>
        <taxon>Dikarya</taxon>
        <taxon>Ascomycota</taxon>
        <taxon>Pezizomycotina</taxon>
        <taxon>Leotiomycetes</taxon>
        <taxon>Helotiales</taxon>
        <taxon>Ploettnerulaceae</taxon>
        <taxon>Rhynchosporium</taxon>
    </lineage>
</organism>
<dbReference type="EMBL" id="FJVC01000427">
    <property type="protein sequence ID" value="CZT50366.1"/>
    <property type="molecule type" value="Genomic_DNA"/>
</dbReference>
<feature type="transmembrane region" description="Helical" evidence="2">
    <location>
        <begin position="6"/>
        <end position="27"/>
    </location>
</feature>
<feature type="region of interest" description="Disordered" evidence="1">
    <location>
        <begin position="163"/>
        <end position="245"/>
    </location>
</feature>
<keyword evidence="2" id="KW-1133">Transmembrane helix</keyword>
<reference evidence="4" key="1">
    <citation type="submission" date="2016-03" db="EMBL/GenBank/DDBJ databases">
        <authorList>
            <person name="Guldener U."/>
        </authorList>
    </citation>
    <scope>NUCLEOTIDE SEQUENCE [LARGE SCALE GENOMIC DNA]</scope>
</reference>
<evidence type="ECO:0000256" key="1">
    <source>
        <dbReference type="SAM" id="MobiDB-lite"/>
    </source>
</evidence>
<proteinExistence type="predicted"/>
<feature type="transmembrane region" description="Helical" evidence="2">
    <location>
        <begin position="47"/>
        <end position="71"/>
    </location>
</feature>
<name>A0A1E1MMQ9_RHYSE</name>
<keyword evidence="2" id="KW-0812">Transmembrane</keyword>
<feature type="compositionally biased region" description="Basic and acidic residues" evidence="1">
    <location>
        <begin position="163"/>
        <end position="177"/>
    </location>
</feature>
<evidence type="ECO:0000256" key="2">
    <source>
        <dbReference type="SAM" id="Phobius"/>
    </source>
</evidence>
<evidence type="ECO:0000313" key="3">
    <source>
        <dbReference type="EMBL" id="CZT50366.1"/>
    </source>
</evidence>
<gene>
    <name evidence="3" type="ORF">RSE6_11339</name>
</gene>
<accession>A0A1E1MMQ9</accession>